<evidence type="ECO:0000256" key="3">
    <source>
        <dbReference type="PIRSR" id="PIRSR000137-2"/>
    </source>
</evidence>
<dbReference type="InterPro" id="IPR000172">
    <property type="entry name" value="GMC_OxRdtase_N"/>
</dbReference>
<dbReference type="Pfam" id="PF00732">
    <property type="entry name" value="GMC_oxred_N"/>
    <property type="match status" value="1"/>
</dbReference>
<dbReference type="GO" id="GO:0016614">
    <property type="term" value="F:oxidoreductase activity, acting on CH-OH group of donors"/>
    <property type="evidence" value="ECO:0007669"/>
    <property type="project" value="InterPro"/>
</dbReference>
<feature type="disulfide bond" evidence="4">
    <location>
        <begin position="453"/>
        <end position="509"/>
    </location>
</feature>
<gene>
    <name evidence="7" type="ORF">GSMUA_255410.1</name>
</gene>
<organism evidence="8 9">
    <name type="scientific">Musa acuminata subsp. malaccensis</name>
    <name type="common">Wild banana</name>
    <name type="synonym">Musa malaccensis</name>
    <dbReference type="NCBI Taxonomy" id="214687"/>
    <lineage>
        <taxon>Eukaryota</taxon>
        <taxon>Viridiplantae</taxon>
        <taxon>Streptophyta</taxon>
        <taxon>Embryophyta</taxon>
        <taxon>Tracheophyta</taxon>
        <taxon>Spermatophyta</taxon>
        <taxon>Magnoliopsida</taxon>
        <taxon>Liliopsida</taxon>
        <taxon>Zingiberales</taxon>
        <taxon>Musaceae</taxon>
        <taxon>Musa</taxon>
    </lineage>
</organism>
<feature type="signal peptide" evidence="5">
    <location>
        <begin position="1"/>
        <end position="25"/>
    </location>
</feature>
<keyword evidence="9" id="KW-1185">Reference proteome</keyword>
<dbReference type="PANTHER" id="PTHR45968:SF3">
    <property type="entry name" value="OS04G0573100 PROTEIN"/>
    <property type="match status" value="1"/>
</dbReference>
<dbReference type="Gene3D" id="3.30.410.40">
    <property type="match status" value="1"/>
</dbReference>
<evidence type="ECO:0000256" key="5">
    <source>
        <dbReference type="SAM" id="SignalP"/>
    </source>
</evidence>
<evidence type="ECO:0000259" key="6">
    <source>
        <dbReference type="PROSITE" id="PS00624"/>
    </source>
</evidence>
<dbReference type="AlphaFoldDB" id="A0A804J0A5"/>
<dbReference type="Gramene" id="Ma05_t03150.1">
    <property type="protein sequence ID" value="Ma05_p03150.1"/>
    <property type="gene ID" value="Ma05_g03150"/>
</dbReference>
<evidence type="ECO:0000313" key="8">
    <source>
        <dbReference type="EnsemblPlants" id="Ma05_p03150.1"/>
    </source>
</evidence>
<dbReference type="EMBL" id="HG996470">
    <property type="protein sequence ID" value="CAG1837364.1"/>
    <property type="molecule type" value="Genomic_DNA"/>
</dbReference>
<feature type="domain" description="Glucose-methanol-choline oxidoreductase N-terminal" evidence="6">
    <location>
        <begin position="278"/>
        <end position="292"/>
    </location>
</feature>
<feature type="binding site" evidence="3">
    <location>
        <begin position="557"/>
        <end position="558"/>
    </location>
    <ligand>
        <name>FAD</name>
        <dbReference type="ChEBI" id="CHEBI:57692"/>
    </ligand>
</feature>
<dbReference type="OrthoDB" id="269227at2759"/>
<comment type="cofactor">
    <cofactor evidence="3">
        <name>FAD</name>
        <dbReference type="ChEBI" id="CHEBI:57692"/>
    </cofactor>
</comment>
<evidence type="ECO:0000313" key="9">
    <source>
        <dbReference type="Proteomes" id="UP000012960"/>
    </source>
</evidence>
<evidence type="ECO:0000256" key="4">
    <source>
        <dbReference type="PIRSR" id="PIRSR000137-3"/>
    </source>
</evidence>
<feature type="binding site" evidence="3">
    <location>
        <position position="234"/>
    </location>
    <ligand>
        <name>FAD</name>
        <dbReference type="ChEBI" id="CHEBI:57692"/>
    </ligand>
</feature>
<dbReference type="Pfam" id="PF05199">
    <property type="entry name" value="GMC_oxred_C"/>
    <property type="match status" value="1"/>
</dbReference>
<keyword evidence="3" id="KW-0274">FAD</keyword>
<dbReference type="InterPro" id="IPR007867">
    <property type="entry name" value="GMC_OxRtase_C"/>
</dbReference>
<evidence type="ECO:0000313" key="7">
    <source>
        <dbReference type="EMBL" id="CAG1837364.1"/>
    </source>
</evidence>
<accession>A0A804J0A5</accession>
<dbReference type="InterPro" id="IPR012132">
    <property type="entry name" value="GMC_OxRdtase"/>
</dbReference>
<dbReference type="GO" id="GO:0050660">
    <property type="term" value="F:flavin adenine dinucleotide binding"/>
    <property type="evidence" value="ECO:0007669"/>
    <property type="project" value="InterPro"/>
</dbReference>
<dbReference type="OMA" id="DYSECVM"/>
<protein>
    <submittedName>
        <fullName evidence="7">(wild Malaysian banana) hypothetical protein</fullName>
    </submittedName>
</protein>
<evidence type="ECO:0000256" key="2">
    <source>
        <dbReference type="ARBA" id="ARBA00022729"/>
    </source>
</evidence>
<dbReference type="PIRSF" id="PIRSF000137">
    <property type="entry name" value="Alcohol_oxidase"/>
    <property type="match status" value="1"/>
</dbReference>
<dbReference type="SUPFAM" id="SSF51905">
    <property type="entry name" value="FAD/NAD(P)-binding domain"/>
    <property type="match status" value="1"/>
</dbReference>
<dbReference type="Proteomes" id="UP000012960">
    <property type="component" value="Unplaced"/>
</dbReference>
<dbReference type="InterPro" id="IPR051871">
    <property type="entry name" value="GMC_Oxidoreductase-Related"/>
</dbReference>
<dbReference type="PANTHER" id="PTHR45968">
    <property type="entry name" value="OSJNBA0019K04.7 PROTEIN"/>
    <property type="match status" value="1"/>
</dbReference>
<sequence>METAPLRLLASAAVFLCSHCFFCYADNRGPNYTFVKHATQAPRVSYHDYIIVGGGTAGCPLAATLSQISNVLLLERGGSPYGNRNISRMELQVENLADRSLTSPAQRFVSEDGVINVRARVLGGGTCVNSGFYSRASTQEVRDMDWDARLVNESYQWLEKVVAFEPKLIPWTSALKDGLLEAGVMPYNGFTYDHMYGTKTGGSTFDQTGRRHTAADLLRYADPDTLTVLLRATVQRILFKKGGRRPQAYGVIYKDEMGNMHKAYLKHGSASGVIVSAGALGSPQLLMLSGVGPADHLRSLGIEVVLDQPAVGQGMSDNPMNAVIFPSQQPVEITSVQVVGITRSGSYIESFTGYNYLPALAGNSSGGDGDQQASQRRLGVFRSPRKQRTQQNMVEGADQVSIPDEFSFQGGLLFEKVARPLSQGHLRLKNRNPDENPSVTFNYFMKPEDVQACVEGMKTINRVIESKSFSDFRYSILSVDDLLGVSANFIVNNRPRHGSYDSTTLEQYCKDLVLTMYHYHGGCQVGRVVDHDYKVHGVDSLRVIDGSTFNFSPGTNPQATVMMLGRYMGVKIQNQRLEQKKMKKP</sequence>
<keyword evidence="4" id="KW-1015">Disulfide bond</keyword>
<evidence type="ECO:0000256" key="1">
    <source>
        <dbReference type="ARBA" id="ARBA00010790"/>
    </source>
</evidence>
<comment type="similarity">
    <text evidence="1">Belongs to the GMC oxidoreductase family.</text>
</comment>
<feature type="chain" id="PRO_5033921960" evidence="5">
    <location>
        <begin position="26"/>
        <end position="585"/>
    </location>
</feature>
<dbReference type="Gene3D" id="3.50.50.60">
    <property type="entry name" value="FAD/NAD(P)-binding domain"/>
    <property type="match status" value="1"/>
</dbReference>
<dbReference type="EnsemblPlants" id="Ma05_t03150.1">
    <property type="protein sequence ID" value="Ma05_p03150.1"/>
    <property type="gene ID" value="Ma05_g03150"/>
</dbReference>
<feature type="binding site" evidence="3">
    <location>
        <position position="546"/>
    </location>
    <ligand>
        <name>FAD</name>
        <dbReference type="ChEBI" id="CHEBI:57692"/>
    </ligand>
</feature>
<dbReference type="InterPro" id="IPR036188">
    <property type="entry name" value="FAD/NAD-bd_sf"/>
</dbReference>
<keyword evidence="3" id="KW-0285">Flavoprotein</keyword>
<dbReference type="PROSITE" id="PS00624">
    <property type="entry name" value="GMC_OXRED_2"/>
    <property type="match status" value="1"/>
</dbReference>
<keyword evidence="2 5" id="KW-0732">Signal</keyword>
<proteinExistence type="inferred from homology"/>
<feature type="binding site" evidence="3">
    <location>
        <position position="121"/>
    </location>
    <ligand>
        <name>FAD</name>
        <dbReference type="ChEBI" id="CHEBI:57692"/>
    </ligand>
</feature>
<reference evidence="8" key="2">
    <citation type="submission" date="2021-05" db="UniProtKB">
        <authorList>
            <consortium name="EnsemblPlants"/>
        </authorList>
    </citation>
    <scope>IDENTIFICATION</scope>
    <source>
        <strain evidence="8">subsp. malaccensis</strain>
    </source>
</reference>
<reference evidence="7" key="1">
    <citation type="submission" date="2021-03" db="EMBL/GenBank/DDBJ databases">
        <authorList>
            <consortium name="Genoscope - CEA"/>
            <person name="William W."/>
        </authorList>
    </citation>
    <scope>NUCLEOTIDE SEQUENCE</scope>
    <source>
        <strain evidence="7">Doubled-haploid Pahang</strain>
    </source>
</reference>
<dbReference type="InParanoid" id="A0A804J0A5"/>
<dbReference type="SUPFAM" id="SSF54373">
    <property type="entry name" value="FAD-linked reductases, C-terminal domain"/>
    <property type="match status" value="1"/>
</dbReference>
<name>A0A804J0A5_MUSAM</name>